<gene>
    <name evidence="7" type="ORF">F5891DRAFT_1003543</name>
</gene>
<keyword evidence="8" id="KW-1185">Reference proteome</keyword>
<feature type="compositionally biased region" description="Basic and acidic residues" evidence="5">
    <location>
        <begin position="224"/>
        <end position="235"/>
    </location>
</feature>
<accession>A0AAD4HS38</accession>
<dbReference type="SMART" id="SM00066">
    <property type="entry name" value="GAL4"/>
    <property type="match status" value="1"/>
</dbReference>
<evidence type="ECO:0000313" key="7">
    <source>
        <dbReference type="EMBL" id="KAG1906717.1"/>
    </source>
</evidence>
<keyword evidence="4" id="KW-0539">Nucleus</keyword>
<keyword evidence="3" id="KW-0804">Transcription</keyword>
<dbReference type="AlphaFoldDB" id="A0AAD4HS38"/>
<keyword evidence="1" id="KW-0805">Transcription regulation</keyword>
<comment type="caution">
    <text evidence="7">The sequence shown here is derived from an EMBL/GenBank/DDBJ whole genome shotgun (WGS) entry which is preliminary data.</text>
</comment>
<evidence type="ECO:0000256" key="5">
    <source>
        <dbReference type="SAM" id="MobiDB-lite"/>
    </source>
</evidence>
<dbReference type="PANTHER" id="PTHR31069">
    <property type="entry name" value="OLEATE-ACTIVATED TRANSCRIPTION FACTOR 1-RELATED"/>
    <property type="match status" value="1"/>
</dbReference>
<dbReference type="InterPro" id="IPR050675">
    <property type="entry name" value="OAF3"/>
</dbReference>
<dbReference type="SUPFAM" id="SSF57701">
    <property type="entry name" value="Zn2/Cys6 DNA-binding domain"/>
    <property type="match status" value="1"/>
</dbReference>
<evidence type="ECO:0000256" key="2">
    <source>
        <dbReference type="ARBA" id="ARBA00023125"/>
    </source>
</evidence>
<organism evidence="7 8">
    <name type="scientific">Suillus fuscotomentosus</name>
    <dbReference type="NCBI Taxonomy" id="1912939"/>
    <lineage>
        <taxon>Eukaryota</taxon>
        <taxon>Fungi</taxon>
        <taxon>Dikarya</taxon>
        <taxon>Basidiomycota</taxon>
        <taxon>Agaricomycotina</taxon>
        <taxon>Agaricomycetes</taxon>
        <taxon>Agaricomycetidae</taxon>
        <taxon>Boletales</taxon>
        <taxon>Suillineae</taxon>
        <taxon>Suillaceae</taxon>
        <taxon>Suillus</taxon>
    </lineage>
</organism>
<feature type="domain" description="Zn(2)-C6 fungal-type" evidence="6">
    <location>
        <begin position="72"/>
        <end position="110"/>
    </location>
</feature>
<feature type="compositionally biased region" description="Basic and acidic residues" evidence="5">
    <location>
        <begin position="1"/>
        <end position="10"/>
    </location>
</feature>
<feature type="region of interest" description="Disordered" evidence="5">
    <location>
        <begin position="1"/>
        <end position="165"/>
    </location>
</feature>
<dbReference type="GO" id="GO:0003677">
    <property type="term" value="F:DNA binding"/>
    <property type="evidence" value="ECO:0007669"/>
    <property type="project" value="UniProtKB-KW"/>
</dbReference>
<evidence type="ECO:0000259" key="6">
    <source>
        <dbReference type="SMART" id="SM00066"/>
    </source>
</evidence>
<dbReference type="Proteomes" id="UP001195769">
    <property type="component" value="Unassembled WGS sequence"/>
</dbReference>
<dbReference type="Pfam" id="PF00172">
    <property type="entry name" value="Zn_clus"/>
    <property type="match status" value="1"/>
</dbReference>
<evidence type="ECO:0000256" key="3">
    <source>
        <dbReference type="ARBA" id="ARBA00023163"/>
    </source>
</evidence>
<feature type="region of interest" description="Disordered" evidence="5">
    <location>
        <begin position="222"/>
        <end position="256"/>
    </location>
</feature>
<dbReference type="RefSeq" id="XP_041232292.1">
    <property type="nucleotide sequence ID" value="XM_041360311.1"/>
</dbReference>
<sequence length="256" mass="28676">MRPLRQEYSDRGPQSFSHGLLDETREILPPEVSVEDTESSNEKPTYRRGKRKRSDSQDERKTKVVRKISDWPPNFTGRKLRCDGTKPSCANCSTRTLKCVYKDHPRRRGPGKAPKGSRTKKSEGKGRKGRKSSKAATSEVDKEGSEQPSAAALPDRHVFEPPMMLPNHGYPQLPGLEAVYAPLPYTDRPSASNVHHEESELIPHYHFTSGVIDQGAVESLRPLWGREEEDRRSAESGHPLPPGSRKGGDTDDEETN</sequence>
<evidence type="ECO:0000256" key="4">
    <source>
        <dbReference type="ARBA" id="ARBA00023242"/>
    </source>
</evidence>
<proteinExistence type="predicted"/>
<evidence type="ECO:0000256" key="1">
    <source>
        <dbReference type="ARBA" id="ARBA00023015"/>
    </source>
</evidence>
<dbReference type="InterPro" id="IPR036864">
    <property type="entry name" value="Zn2-C6_fun-type_DNA-bd_sf"/>
</dbReference>
<name>A0AAD4HS38_9AGAM</name>
<reference evidence="7" key="1">
    <citation type="journal article" date="2020" name="New Phytol.">
        <title>Comparative genomics reveals dynamic genome evolution in host specialist ectomycorrhizal fungi.</title>
        <authorList>
            <person name="Lofgren L.A."/>
            <person name="Nguyen N.H."/>
            <person name="Vilgalys R."/>
            <person name="Ruytinx J."/>
            <person name="Liao H.L."/>
            <person name="Branco S."/>
            <person name="Kuo A."/>
            <person name="LaButti K."/>
            <person name="Lipzen A."/>
            <person name="Andreopoulos W."/>
            <person name="Pangilinan J."/>
            <person name="Riley R."/>
            <person name="Hundley H."/>
            <person name="Na H."/>
            <person name="Barry K."/>
            <person name="Grigoriev I.V."/>
            <person name="Stajich J.E."/>
            <person name="Kennedy P.G."/>
        </authorList>
    </citation>
    <scope>NUCLEOTIDE SEQUENCE</scope>
    <source>
        <strain evidence="7">FC203</strain>
    </source>
</reference>
<dbReference type="GO" id="GO:0000981">
    <property type="term" value="F:DNA-binding transcription factor activity, RNA polymerase II-specific"/>
    <property type="evidence" value="ECO:0007669"/>
    <property type="project" value="InterPro"/>
</dbReference>
<dbReference type="Gene3D" id="4.10.240.10">
    <property type="entry name" value="Zn(2)-C6 fungal-type DNA-binding domain"/>
    <property type="match status" value="1"/>
</dbReference>
<protein>
    <recommendedName>
        <fullName evidence="6">Zn(2)-C6 fungal-type domain-containing protein</fullName>
    </recommendedName>
</protein>
<dbReference type="InterPro" id="IPR001138">
    <property type="entry name" value="Zn2Cys6_DnaBD"/>
</dbReference>
<feature type="compositionally biased region" description="Basic residues" evidence="5">
    <location>
        <begin position="104"/>
        <end position="119"/>
    </location>
</feature>
<dbReference type="GO" id="GO:0008270">
    <property type="term" value="F:zinc ion binding"/>
    <property type="evidence" value="ECO:0007669"/>
    <property type="project" value="InterPro"/>
</dbReference>
<keyword evidence="2" id="KW-0238">DNA-binding</keyword>
<dbReference type="EMBL" id="JABBWK010000004">
    <property type="protein sequence ID" value="KAG1906717.1"/>
    <property type="molecule type" value="Genomic_DNA"/>
</dbReference>
<dbReference type="GeneID" id="64654609"/>
<dbReference type="PANTHER" id="PTHR31069:SF32">
    <property type="entry name" value="ARGININE METABOLISM REGULATION PROTEIN II"/>
    <property type="match status" value="1"/>
</dbReference>
<dbReference type="CDD" id="cd00067">
    <property type="entry name" value="GAL4"/>
    <property type="match status" value="1"/>
</dbReference>
<evidence type="ECO:0000313" key="8">
    <source>
        <dbReference type="Proteomes" id="UP001195769"/>
    </source>
</evidence>